<reference evidence="2" key="1">
    <citation type="submission" date="2018-02" db="EMBL/GenBank/DDBJ databases">
        <authorList>
            <person name="Cohen D.B."/>
            <person name="Kent A.D."/>
        </authorList>
    </citation>
    <scope>NUCLEOTIDE SEQUENCE</scope>
</reference>
<dbReference type="InterPro" id="IPR002156">
    <property type="entry name" value="RNaseH_domain"/>
</dbReference>
<evidence type="ECO:0000259" key="1">
    <source>
        <dbReference type="Pfam" id="PF13456"/>
    </source>
</evidence>
<gene>
    <name evidence="2" type="ORF">FSB_LOCUS2871</name>
</gene>
<dbReference type="GO" id="GO:0004523">
    <property type="term" value="F:RNA-DNA hybrid ribonuclease activity"/>
    <property type="evidence" value="ECO:0007669"/>
    <property type="project" value="InterPro"/>
</dbReference>
<proteinExistence type="predicted"/>
<dbReference type="AlphaFoldDB" id="A0A2N9EK80"/>
<dbReference type="GO" id="GO:0003676">
    <property type="term" value="F:nucleic acid binding"/>
    <property type="evidence" value="ECO:0007669"/>
    <property type="project" value="InterPro"/>
</dbReference>
<organism evidence="2">
    <name type="scientific">Fagus sylvatica</name>
    <name type="common">Beechnut</name>
    <dbReference type="NCBI Taxonomy" id="28930"/>
    <lineage>
        <taxon>Eukaryota</taxon>
        <taxon>Viridiplantae</taxon>
        <taxon>Streptophyta</taxon>
        <taxon>Embryophyta</taxon>
        <taxon>Tracheophyta</taxon>
        <taxon>Spermatophyta</taxon>
        <taxon>Magnoliopsida</taxon>
        <taxon>eudicotyledons</taxon>
        <taxon>Gunneridae</taxon>
        <taxon>Pentapetalae</taxon>
        <taxon>rosids</taxon>
        <taxon>fabids</taxon>
        <taxon>Fagales</taxon>
        <taxon>Fagaceae</taxon>
        <taxon>Fagus</taxon>
    </lineage>
</organism>
<evidence type="ECO:0000313" key="2">
    <source>
        <dbReference type="EMBL" id="SPC74989.1"/>
    </source>
</evidence>
<accession>A0A2N9EK80</accession>
<dbReference type="PANTHER" id="PTHR33116">
    <property type="entry name" value="REVERSE TRANSCRIPTASE ZINC-BINDING DOMAIN-CONTAINING PROTEIN-RELATED-RELATED"/>
    <property type="match status" value="1"/>
</dbReference>
<dbReference type="EMBL" id="OIVN01000137">
    <property type="protein sequence ID" value="SPC74989.1"/>
    <property type="molecule type" value="Genomic_DNA"/>
</dbReference>
<protein>
    <recommendedName>
        <fullName evidence="1">RNase H type-1 domain-containing protein</fullName>
    </recommendedName>
</protein>
<dbReference type="PANTHER" id="PTHR33116:SF66">
    <property type="entry name" value="REVERSE TRANSCRIPTASE ZINC-BINDING DOMAIN-CONTAINING PROTEIN"/>
    <property type="match status" value="1"/>
</dbReference>
<name>A0A2N9EK80_FAGSY</name>
<sequence>MNCFTVSKKKRNVKYGMKATKLDLQKAHDGVNWKFLLLKFGFHRKFVAWIMDCVTTVSSSILINGGVTKQFKPSRGLRQGRLGGIKASMRVPAITHVMYTDDVMLFSKANLREAEILNECLETYCNWQSLHTLCQPLKFQKHTVTRLIQPQEGGLGFRKTKDFNTTLVAQFSWMIASKKESLCTKVLRNKYKVSDHWLRQQQTKGASPVWKAIAKARDLINQGVCYLVGDGNSINVWKDLWIPWSQNFKPTPIVPGEDQEPMLVSNLIHPSTRSMRSDAIRAANSEEILNWVIDPPLFGLDAGMKSHCSLVWALALETIWNLRNKAKADCIEDPRVVETKAIMFALQMAIEEDYQQVLVEGDAKVVIDTLQKPSSQW</sequence>
<dbReference type="Pfam" id="PF13456">
    <property type="entry name" value="RVT_3"/>
    <property type="match status" value="1"/>
</dbReference>
<feature type="domain" description="RNase H type-1" evidence="1">
    <location>
        <begin position="332"/>
        <end position="374"/>
    </location>
</feature>